<feature type="domain" description="C2H2-type" evidence="9">
    <location>
        <begin position="807"/>
        <end position="835"/>
    </location>
</feature>
<evidence type="ECO:0000256" key="2">
    <source>
        <dbReference type="ARBA" id="ARBA00022737"/>
    </source>
</evidence>
<evidence type="ECO:0000256" key="3">
    <source>
        <dbReference type="ARBA" id="ARBA00022771"/>
    </source>
</evidence>
<sequence>MEAKFASSFFFGFALITITNNSPASSTPVSVEHIGHPIEMRIGTESLLGSYQDIYSVSGVSDEIRNNSSSLSEAEETDRKGEDGDGTETNDEDERILDRSRTPSTEHLNHLGQHNHHHSISHQLLASHLKREKTLNNNSISSDNDSNTSSNNNNNFGSISAGSFLLGHLSRSSGSGRLSASLSSSGGQKKYPCGQCGRSLTDLASLQRHLRAQHSSPRNHACQECGKTFATSSGLKQHAHIHSSVKPFQCEVCRKAYTQFSNLCRHKRMHADCRAQSRCDKCSAPFASSAALAKHKRFCDAASSVAGKAGSLGSALAQFPFHHQPQNQTVGNSILSKLHSGKGDRPGSRSPDKQRHQGDPENSILSPDSPFFTNNNNNTKGNPNPMEALRLDISSLTGTPNNPGGRGGSALNHPLHGSFRHQPYATRHSTKGRVVMTPPPTVNSPESSPGLPNSKDDSIMMHSPAMNHNNNNRKSPKEIISSNKPLSAAFPGLMFPPSIPLYNPFAAFPFQQLIGQPVKLGNGHGKTISEQIRNLANGRRAMSLSRSPTPPREHSPEKEELDVELSPEEEPEEEAEEIKRGETPLDLSVQSGAASGKREEKLIMMMNEEPDDLSMAGQKGKRTRSPTPIRSHSPPKSMRESKELKEIVPGKREDVADFVERKNGNRSQNIPSPSPISPPHHALFQSALQLRRDGPLMSGGGLDHSEEKASAFSQIIAPRPLHPFPRFSHPPAPFPALPPGFHPNFNPFFHNTLSPRNDLSNSLATPNSVWQGKVGSSRYTCKFCGKVFPRSANLTRHLRTHTGEQPYKCRLCERSFSISSNLQRHVRNIHHKEKPFRCPLCDRAFGQQTNLDRHLRKHESGDNMDHDSSSPSPSPPVRI</sequence>
<evidence type="ECO:0000313" key="11">
    <source>
        <dbReference type="Proteomes" id="UP000094527"/>
    </source>
</evidence>
<dbReference type="Proteomes" id="UP000094527">
    <property type="component" value="Unassembled WGS sequence"/>
</dbReference>
<feature type="region of interest" description="Disordered" evidence="7">
    <location>
        <begin position="336"/>
        <end position="417"/>
    </location>
</feature>
<feature type="compositionally biased region" description="Basic and acidic residues" evidence="7">
    <location>
        <begin position="858"/>
        <end position="868"/>
    </location>
</feature>
<dbReference type="InterPro" id="IPR013087">
    <property type="entry name" value="Znf_C2H2_type"/>
</dbReference>
<feature type="compositionally biased region" description="Acidic residues" evidence="7">
    <location>
        <begin position="559"/>
        <end position="576"/>
    </location>
</feature>
<dbReference type="STRING" id="48709.A0A1D2MP38"/>
<feature type="signal peptide" evidence="8">
    <location>
        <begin position="1"/>
        <end position="26"/>
    </location>
</feature>
<keyword evidence="1" id="KW-0479">Metal-binding</keyword>
<dbReference type="GO" id="GO:0005634">
    <property type="term" value="C:nucleus"/>
    <property type="evidence" value="ECO:0007669"/>
    <property type="project" value="TreeGrafter"/>
</dbReference>
<keyword evidence="5" id="KW-0539">Nucleus</keyword>
<feature type="region of interest" description="Disordered" evidence="7">
    <location>
        <begin position="660"/>
        <end position="680"/>
    </location>
</feature>
<dbReference type="GO" id="GO:0008270">
    <property type="term" value="F:zinc ion binding"/>
    <property type="evidence" value="ECO:0007669"/>
    <property type="project" value="UniProtKB-KW"/>
</dbReference>
<dbReference type="PROSITE" id="PS00028">
    <property type="entry name" value="ZINC_FINGER_C2H2_1"/>
    <property type="match status" value="6"/>
</dbReference>
<dbReference type="GO" id="GO:0001228">
    <property type="term" value="F:DNA-binding transcription activator activity, RNA polymerase II-specific"/>
    <property type="evidence" value="ECO:0007669"/>
    <property type="project" value="TreeGrafter"/>
</dbReference>
<evidence type="ECO:0000256" key="7">
    <source>
        <dbReference type="SAM" id="MobiDB-lite"/>
    </source>
</evidence>
<evidence type="ECO:0000256" key="5">
    <source>
        <dbReference type="ARBA" id="ARBA00023242"/>
    </source>
</evidence>
<dbReference type="OMA" id="PRGAYED"/>
<dbReference type="GO" id="GO:0000978">
    <property type="term" value="F:RNA polymerase II cis-regulatory region sequence-specific DNA binding"/>
    <property type="evidence" value="ECO:0007669"/>
    <property type="project" value="TreeGrafter"/>
</dbReference>
<evidence type="ECO:0000256" key="8">
    <source>
        <dbReference type="SAM" id="SignalP"/>
    </source>
</evidence>
<dbReference type="PANTHER" id="PTHR24393:SF136">
    <property type="entry name" value="LD28458P-RELATED"/>
    <property type="match status" value="1"/>
</dbReference>
<feature type="compositionally biased region" description="Basic and acidic residues" evidence="7">
    <location>
        <begin position="637"/>
        <end position="646"/>
    </location>
</feature>
<keyword evidence="3 6" id="KW-0863">Zinc-finger</keyword>
<feature type="region of interest" description="Disordered" evidence="7">
    <location>
        <begin position="610"/>
        <end position="646"/>
    </location>
</feature>
<organism evidence="10 11">
    <name type="scientific">Orchesella cincta</name>
    <name type="common">Springtail</name>
    <name type="synonym">Podura cincta</name>
    <dbReference type="NCBI Taxonomy" id="48709"/>
    <lineage>
        <taxon>Eukaryota</taxon>
        <taxon>Metazoa</taxon>
        <taxon>Ecdysozoa</taxon>
        <taxon>Arthropoda</taxon>
        <taxon>Hexapoda</taxon>
        <taxon>Collembola</taxon>
        <taxon>Entomobryomorpha</taxon>
        <taxon>Entomobryoidea</taxon>
        <taxon>Orchesellidae</taxon>
        <taxon>Orchesellinae</taxon>
        <taxon>Orchesella</taxon>
    </lineage>
</organism>
<keyword evidence="11" id="KW-1185">Reference proteome</keyword>
<dbReference type="Gene3D" id="3.30.160.60">
    <property type="entry name" value="Classic Zinc Finger"/>
    <property type="match status" value="5"/>
</dbReference>
<dbReference type="Pfam" id="PF00096">
    <property type="entry name" value="zf-C2H2"/>
    <property type="match status" value="6"/>
</dbReference>
<proteinExistence type="predicted"/>
<keyword evidence="8" id="KW-0732">Signal</keyword>
<dbReference type="InterPro" id="IPR036236">
    <property type="entry name" value="Znf_C2H2_sf"/>
</dbReference>
<feature type="region of interest" description="Disordered" evidence="7">
    <location>
        <begin position="858"/>
        <end position="879"/>
    </location>
</feature>
<dbReference type="AlphaFoldDB" id="A0A1D2MP38"/>
<dbReference type="SUPFAM" id="SSF57667">
    <property type="entry name" value="beta-beta-alpha zinc fingers"/>
    <property type="match status" value="4"/>
</dbReference>
<evidence type="ECO:0000313" key="10">
    <source>
        <dbReference type="EMBL" id="ODM94850.1"/>
    </source>
</evidence>
<gene>
    <name evidence="10" type="ORF">Ocin01_11832</name>
</gene>
<dbReference type="FunFam" id="3.30.160.60:FF:000446">
    <property type="entry name" value="Zinc finger protein"/>
    <property type="match status" value="1"/>
</dbReference>
<feature type="domain" description="C2H2-type" evidence="9">
    <location>
        <begin position="191"/>
        <end position="219"/>
    </location>
</feature>
<dbReference type="FunFam" id="3.30.160.60:FF:000159">
    <property type="entry name" value="Mds1 and evi1 complex locus protein"/>
    <property type="match status" value="1"/>
</dbReference>
<protein>
    <submittedName>
        <fullName evidence="10">MDS1 and EVI1 complex locus protein EVI1</fullName>
    </submittedName>
</protein>
<dbReference type="FunFam" id="3.30.160.60:FF:000653">
    <property type="entry name" value="Zinc finger protein Pegasus"/>
    <property type="match status" value="1"/>
</dbReference>
<name>A0A1D2MP38_ORCCI</name>
<evidence type="ECO:0000256" key="6">
    <source>
        <dbReference type="PROSITE-ProRule" id="PRU00042"/>
    </source>
</evidence>
<reference evidence="10 11" key="1">
    <citation type="journal article" date="2016" name="Genome Biol. Evol.">
        <title>Gene Family Evolution Reflects Adaptation to Soil Environmental Stressors in the Genome of the Collembolan Orchesella cincta.</title>
        <authorList>
            <person name="Faddeeva-Vakhrusheva A."/>
            <person name="Derks M.F."/>
            <person name="Anvar S.Y."/>
            <person name="Agamennone V."/>
            <person name="Suring W."/>
            <person name="Smit S."/>
            <person name="van Straalen N.M."/>
            <person name="Roelofs D."/>
        </authorList>
    </citation>
    <scope>NUCLEOTIDE SEQUENCE [LARGE SCALE GENOMIC DNA]</scope>
    <source>
        <tissue evidence="10">Mixed pool</tissue>
    </source>
</reference>
<evidence type="ECO:0000259" key="9">
    <source>
        <dbReference type="PROSITE" id="PS50157"/>
    </source>
</evidence>
<feature type="compositionally biased region" description="Low complexity" evidence="7">
    <location>
        <begin position="373"/>
        <end position="385"/>
    </location>
</feature>
<evidence type="ECO:0000256" key="1">
    <source>
        <dbReference type="ARBA" id="ARBA00022723"/>
    </source>
</evidence>
<feature type="domain" description="C2H2-type" evidence="9">
    <location>
        <begin position="836"/>
        <end position="863"/>
    </location>
</feature>
<dbReference type="SMART" id="SM00355">
    <property type="entry name" value="ZnF_C2H2"/>
    <property type="match status" value="7"/>
</dbReference>
<evidence type="ECO:0000256" key="4">
    <source>
        <dbReference type="ARBA" id="ARBA00022833"/>
    </source>
</evidence>
<keyword evidence="2" id="KW-0677">Repeat</keyword>
<dbReference type="FunFam" id="3.30.160.60:FF:000112">
    <property type="entry name" value="Mds1 and evi1 complex locus protein"/>
    <property type="match status" value="1"/>
</dbReference>
<feature type="domain" description="C2H2-type" evidence="9">
    <location>
        <begin position="779"/>
        <end position="806"/>
    </location>
</feature>
<accession>A0A1D2MP38</accession>
<feature type="compositionally biased region" description="Basic and acidic residues" evidence="7">
    <location>
        <begin position="341"/>
        <end position="359"/>
    </location>
</feature>
<feature type="region of interest" description="Disordered" evidence="7">
    <location>
        <begin position="537"/>
        <end position="598"/>
    </location>
</feature>
<dbReference type="EMBL" id="LJIJ01000739">
    <property type="protein sequence ID" value="ODM94850.1"/>
    <property type="molecule type" value="Genomic_DNA"/>
</dbReference>
<feature type="chain" id="PRO_5008904321" evidence="8">
    <location>
        <begin position="27"/>
        <end position="879"/>
    </location>
</feature>
<comment type="caution">
    <text evidence="10">The sequence shown here is derived from an EMBL/GenBank/DDBJ whole genome shotgun (WGS) entry which is preliminary data.</text>
</comment>
<feature type="domain" description="C2H2-type" evidence="9">
    <location>
        <begin position="220"/>
        <end position="247"/>
    </location>
</feature>
<feature type="domain" description="C2H2-type" evidence="9">
    <location>
        <begin position="248"/>
        <end position="275"/>
    </location>
</feature>
<dbReference type="OrthoDB" id="9368434at2759"/>
<dbReference type="PANTHER" id="PTHR24393">
    <property type="entry name" value="ZINC FINGER PROTEIN"/>
    <property type="match status" value="1"/>
</dbReference>
<dbReference type="PROSITE" id="PS50157">
    <property type="entry name" value="ZINC_FINGER_C2H2_2"/>
    <property type="match status" value="6"/>
</dbReference>
<dbReference type="FunFam" id="3.30.160.60:FF:000126">
    <property type="entry name" value="Mds1 and evi1 complex locus protein"/>
    <property type="match status" value="1"/>
</dbReference>
<feature type="region of interest" description="Disordered" evidence="7">
    <location>
        <begin position="63"/>
        <end position="125"/>
    </location>
</feature>
<feature type="compositionally biased region" description="Acidic residues" evidence="7">
    <location>
        <begin position="84"/>
        <end position="95"/>
    </location>
</feature>
<keyword evidence="4" id="KW-0862">Zinc</keyword>